<evidence type="ECO:0000313" key="7">
    <source>
        <dbReference type="EMBL" id="KAL2918093.1"/>
    </source>
</evidence>
<dbReference type="InterPro" id="IPR007373">
    <property type="entry name" value="Thiamin_PyroPKinase_B1-bd"/>
</dbReference>
<dbReference type="EMBL" id="JADGIZ020000008">
    <property type="protein sequence ID" value="KAL2918093.1"/>
    <property type="molecule type" value="Genomic_DNA"/>
</dbReference>
<dbReference type="InterPro" id="IPR036371">
    <property type="entry name" value="TPK_B1-bd_sf"/>
</dbReference>
<dbReference type="InterPro" id="IPR006282">
    <property type="entry name" value="Thi_PPkinase"/>
</dbReference>
<proteinExistence type="predicted"/>
<evidence type="ECO:0000256" key="1">
    <source>
        <dbReference type="ARBA" id="ARBA00022679"/>
    </source>
</evidence>
<dbReference type="InterPro" id="IPR036759">
    <property type="entry name" value="TPK_catalytic_sf"/>
</dbReference>
<feature type="domain" description="Thiamin pyrophosphokinase thiamin-binding" evidence="6">
    <location>
        <begin position="216"/>
        <end position="270"/>
    </location>
</feature>
<reference evidence="7 8" key="1">
    <citation type="submission" date="2023-09" db="EMBL/GenBank/DDBJ databases">
        <title>Pangenome analysis of Batrachochytrium dendrobatidis and related Chytrids.</title>
        <authorList>
            <person name="Yacoub M.N."/>
            <person name="Stajich J.E."/>
            <person name="James T.Y."/>
        </authorList>
    </citation>
    <scope>NUCLEOTIDE SEQUENCE [LARGE SCALE GENOMIC DNA]</scope>
    <source>
        <strain evidence="7 8">JEL0888</strain>
    </source>
</reference>
<dbReference type="SUPFAM" id="SSF63862">
    <property type="entry name" value="Thiamin pyrophosphokinase, substrate-binding domain"/>
    <property type="match status" value="1"/>
</dbReference>
<keyword evidence="3" id="KW-0418">Kinase</keyword>
<dbReference type="Pfam" id="PF04265">
    <property type="entry name" value="TPK_B1_binding"/>
    <property type="match status" value="1"/>
</dbReference>
<keyword evidence="2" id="KW-0547">Nucleotide-binding</keyword>
<keyword evidence="4" id="KW-0067">ATP-binding</keyword>
<dbReference type="Gene3D" id="3.40.50.10240">
    <property type="entry name" value="Thiamin pyrophosphokinase, catalytic domain"/>
    <property type="match status" value="1"/>
</dbReference>
<evidence type="ECO:0000256" key="2">
    <source>
        <dbReference type="ARBA" id="ARBA00022741"/>
    </source>
</evidence>
<comment type="caution">
    <text evidence="7">The sequence shown here is derived from an EMBL/GenBank/DDBJ whole genome shotgun (WGS) entry which is preliminary data.</text>
</comment>
<dbReference type="CDD" id="cd07995">
    <property type="entry name" value="TPK"/>
    <property type="match status" value="1"/>
</dbReference>
<organism evidence="7 8">
    <name type="scientific">Polyrhizophydium stewartii</name>
    <dbReference type="NCBI Taxonomy" id="2732419"/>
    <lineage>
        <taxon>Eukaryota</taxon>
        <taxon>Fungi</taxon>
        <taxon>Fungi incertae sedis</taxon>
        <taxon>Chytridiomycota</taxon>
        <taxon>Chytridiomycota incertae sedis</taxon>
        <taxon>Chytridiomycetes</taxon>
        <taxon>Rhizophydiales</taxon>
        <taxon>Rhizophydiales incertae sedis</taxon>
        <taxon>Polyrhizophydium</taxon>
    </lineage>
</organism>
<accession>A0ABR4NEY7</accession>
<dbReference type="SUPFAM" id="SSF63999">
    <property type="entry name" value="Thiamin pyrophosphokinase, catalytic domain"/>
    <property type="match status" value="1"/>
</dbReference>
<dbReference type="PANTHER" id="PTHR13622:SF8">
    <property type="entry name" value="THIAMIN PYROPHOSPHOKINASE 1"/>
    <property type="match status" value="1"/>
</dbReference>
<evidence type="ECO:0000259" key="5">
    <source>
        <dbReference type="Pfam" id="PF04263"/>
    </source>
</evidence>
<keyword evidence="1 7" id="KW-0808">Transferase</keyword>
<evidence type="ECO:0000256" key="4">
    <source>
        <dbReference type="ARBA" id="ARBA00022840"/>
    </source>
</evidence>
<evidence type="ECO:0000256" key="3">
    <source>
        <dbReference type="ARBA" id="ARBA00022777"/>
    </source>
</evidence>
<dbReference type="GO" id="GO:0004788">
    <property type="term" value="F:thiamine diphosphokinase activity"/>
    <property type="evidence" value="ECO:0007669"/>
    <property type="project" value="UniProtKB-EC"/>
</dbReference>
<evidence type="ECO:0000313" key="8">
    <source>
        <dbReference type="Proteomes" id="UP001527925"/>
    </source>
</evidence>
<dbReference type="PANTHER" id="PTHR13622">
    <property type="entry name" value="THIAMIN PYROPHOSPHOKINASE"/>
    <property type="match status" value="1"/>
</dbReference>
<sequence>MGGKTVPGAMYWRVHDFFAAGKPGPPPAGADAALAARPRALLMLNQPLCRPALLTNVWRNVSVRMCADGGANRLYDMLATDAQRIAFLPDVIRGDMDSLRPEVRAFYESHGVPVQHDPSQDTTDFHKCMHYLVARERAATLPDAHAGASSAAPSTNGNHSQLHDLLVLGATSGRLDQTIASLATLFRLEPARRVYLASNDSICWLVRPPADPAAMHDIYCLKGFEGPCCGIGPLGGEARAVTTGLKWNLNRDMVLAFDKLWSSSNTFDTDATRPAESVVPDDATSHQPPHFLHVRITTDEPVLFTVEVDLA</sequence>
<dbReference type="InterPro" id="IPR007371">
    <property type="entry name" value="TPK_catalytic"/>
</dbReference>
<evidence type="ECO:0000259" key="6">
    <source>
        <dbReference type="Pfam" id="PF04265"/>
    </source>
</evidence>
<dbReference type="Proteomes" id="UP001527925">
    <property type="component" value="Unassembled WGS sequence"/>
</dbReference>
<protein>
    <submittedName>
        <fullName evidence="7">Thiamine pyrophosphokinase</fullName>
        <ecNumber evidence="7">2.7.6.2</ecNumber>
    </submittedName>
</protein>
<dbReference type="Gene3D" id="2.60.120.320">
    <property type="entry name" value="Thiamin pyrophosphokinase, thiamin-binding domain"/>
    <property type="match status" value="1"/>
</dbReference>
<keyword evidence="8" id="KW-1185">Reference proteome</keyword>
<dbReference type="EC" id="2.7.6.2" evidence="7"/>
<name>A0ABR4NEY7_9FUNG</name>
<feature type="domain" description="Thiamin pyrophosphokinase catalytic" evidence="5">
    <location>
        <begin position="55"/>
        <end position="189"/>
    </location>
</feature>
<dbReference type="NCBIfam" id="TIGR01378">
    <property type="entry name" value="thi_PPkinase"/>
    <property type="match status" value="1"/>
</dbReference>
<dbReference type="Pfam" id="PF04263">
    <property type="entry name" value="TPK_catalytic"/>
    <property type="match status" value="1"/>
</dbReference>
<gene>
    <name evidence="7" type="primary">THI80</name>
    <name evidence="7" type="ORF">HK105_202507</name>
</gene>